<evidence type="ECO:0000256" key="8">
    <source>
        <dbReference type="RuleBase" id="RU364150"/>
    </source>
</evidence>
<dbReference type="GO" id="GO:0016592">
    <property type="term" value="C:mediator complex"/>
    <property type="evidence" value="ECO:0007669"/>
    <property type="project" value="InterPro"/>
</dbReference>
<dbReference type="EMBL" id="MCGR01000020">
    <property type="protein sequence ID" value="ORY82913.1"/>
    <property type="molecule type" value="Genomic_DNA"/>
</dbReference>
<feature type="region of interest" description="Disordered" evidence="9">
    <location>
        <begin position="32"/>
        <end position="51"/>
    </location>
</feature>
<gene>
    <name evidence="8" type="primary">MED18</name>
    <name evidence="10" type="ORF">BCR35DRAFT_265394</name>
</gene>
<evidence type="ECO:0000313" key="11">
    <source>
        <dbReference type="Proteomes" id="UP000193467"/>
    </source>
</evidence>
<dbReference type="InterPro" id="IPR019095">
    <property type="entry name" value="Mediator_Med18"/>
</dbReference>
<comment type="caution">
    <text evidence="10">The sequence shown here is derived from an EMBL/GenBank/DDBJ whole genome shotgun (WGS) entry which is preliminary data.</text>
</comment>
<dbReference type="Proteomes" id="UP000193467">
    <property type="component" value="Unassembled WGS sequence"/>
</dbReference>
<evidence type="ECO:0000256" key="6">
    <source>
        <dbReference type="ARBA" id="ARBA00023242"/>
    </source>
</evidence>
<comment type="subcellular location">
    <subcellularLocation>
        <location evidence="1 8">Nucleus</location>
    </subcellularLocation>
</comment>
<keyword evidence="6 8" id="KW-0539">Nucleus</keyword>
<dbReference type="PANTHER" id="PTHR13321:SF2">
    <property type="entry name" value="MEDIATOR OF RNA POLYMERASE II TRANSCRIPTION SUBUNIT 18"/>
    <property type="match status" value="1"/>
</dbReference>
<dbReference type="GO" id="GO:0006369">
    <property type="term" value="P:termination of RNA polymerase II transcription"/>
    <property type="evidence" value="ECO:0007669"/>
    <property type="project" value="TreeGrafter"/>
</dbReference>
<accession>A0A1Y2FG71</accession>
<protein>
    <recommendedName>
        <fullName evidence="3 8">Mediator of RNA polymerase II transcription subunit 18</fullName>
    </recommendedName>
    <alternativeName>
        <fullName evidence="7 8">Mediator complex subunit 18</fullName>
    </alternativeName>
</protein>
<evidence type="ECO:0000256" key="7">
    <source>
        <dbReference type="ARBA" id="ARBA00032012"/>
    </source>
</evidence>
<keyword evidence="11" id="KW-1185">Reference proteome</keyword>
<dbReference type="PANTHER" id="PTHR13321">
    <property type="entry name" value="MEDIATOR OF RNA POLYMERASE II TRANSCRIPTION, SUBUNIT 18"/>
    <property type="match status" value="1"/>
</dbReference>
<organism evidence="10 11">
    <name type="scientific">Leucosporidium creatinivorum</name>
    <dbReference type="NCBI Taxonomy" id="106004"/>
    <lineage>
        <taxon>Eukaryota</taxon>
        <taxon>Fungi</taxon>
        <taxon>Dikarya</taxon>
        <taxon>Basidiomycota</taxon>
        <taxon>Pucciniomycotina</taxon>
        <taxon>Microbotryomycetes</taxon>
        <taxon>Leucosporidiales</taxon>
        <taxon>Leucosporidium</taxon>
    </lineage>
</organism>
<comment type="subunit">
    <text evidence="8">Component of the Mediator complex.</text>
</comment>
<evidence type="ECO:0000256" key="3">
    <source>
        <dbReference type="ARBA" id="ARBA00019612"/>
    </source>
</evidence>
<comment type="function">
    <text evidence="8">Component of the Mediator complex, a coactivator involved in the regulated transcription of nearly all RNA polymerase II-dependent genes. Mediator functions as a bridge to convey information from gene-specific regulatory proteins to the basal RNA polymerase II transcription machinery. Mediator is recruited to promoters by direct interactions with regulatory proteins and serves as a scaffold for the assembly of a functional preinitiation complex with RNA polymerase II and the general transcription factors.</text>
</comment>
<evidence type="ECO:0000313" key="10">
    <source>
        <dbReference type="EMBL" id="ORY82913.1"/>
    </source>
</evidence>
<evidence type="ECO:0000256" key="1">
    <source>
        <dbReference type="ARBA" id="ARBA00004123"/>
    </source>
</evidence>
<dbReference type="Gene3D" id="2.40.320.10">
    <property type="entry name" value="Hypothetical Protein Pfu-838710-001"/>
    <property type="match status" value="1"/>
</dbReference>
<reference evidence="10 11" key="1">
    <citation type="submission" date="2016-07" db="EMBL/GenBank/DDBJ databases">
        <title>Pervasive Adenine N6-methylation of Active Genes in Fungi.</title>
        <authorList>
            <consortium name="DOE Joint Genome Institute"/>
            <person name="Mondo S.J."/>
            <person name="Dannebaum R.O."/>
            <person name="Kuo R.C."/>
            <person name="Labutti K."/>
            <person name="Haridas S."/>
            <person name="Kuo A."/>
            <person name="Salamov A."/>
            <person name="Ahrendt S.R."/>
            <person name="Lipzen A."/>
            <person name="Sullivan W."/>
            <person name="Andreopoulos W.B."/>
            <person name="Clum A."/>
            <person name="Lindquist E."/>
            <person name="Daum C."/>
            <person name="Ramamoorthy G.K."/>
            <person name="Gryganskyi A."/>
            <person name="Culley D."/>
            <person name="Magnuson J.K."/>
            <person name="James T.Y."/>
            <person name="O'Malley M.A."/>
            <person name="Stajich J.E."/>
            <person name="Spatafora J.W."/>
            <person name="Visel A."/>
            <person name="Grigoriev I.V."/>
        </authorList>
    </citation>
    <scope>NUCLEOTIDE SEQUENCE [LARGE SCALE GENOMIC DNA]</scope>
    <source>
        <strain evidence="10 11">62-1032</strain>
    </source>
</reference>
<evidence type="ECO:0000256" key="5">
    <source>
        <dbReference type="ARBA" id="ARBA00023163"/>
    </source>
</evidence>
<dbReference type="GO" id="GO:0006357">
    <property type="term" value="P:regulation of transcription by RNA polymerase II"/>
    <property type="evidence" value="ECO:0007669"/>
    <property type="project" value="InterPro"/>
</dbReference>
<keyword evidence="4 8" id="KW-0805">Transcription regulation</keyword>
<keyword evidence="8" id="KW-0010">Activator</keyword>
<dbReference type="AlphaFoldDB" id="A0A1Y2FG71"/>
<dbReference type="OrthoDB" id="10018982at2759"/>
<keyword evidence="5 8" id="KW-0804">Transcription</keyword>
<name>A0A1Y2FG71_9BASI</name>
<comment type="similarity">
    <text evidence="2 8">Belongs to the Mediator complex subunit 18 family.</text>
</comment>
<evidence type="ECO:0000256" key="4">
    <source>
        <dbReference type="ARBA" id="ARBA00023015"/>
    </source>
</evidence>
<sequence>MASTQLSLLGQLPLELHTALLERLSAQAEQGEAYSMTESVHHRSECSDGSATVPDESVLRLRAVRTSQSDKTAWTMTVLQKPEPARLSPTMLQRGVIECAIEEGCHPKSLASAFGFSTLAFITHQKGVRFQRGAVLVDIYQLFDSPTAPEPFDPSTYTVSVTTRCANPTRTANNSSANAGPSAQELKAVATAAMIQMSASLKGLVDLSRVE</sequence>
<evidence type="ECO:0000256" key="9">
    <source>
        <dbReference type="SAM" id="MobiDB-lite"/>
    </source>
</evidence>
<dbReference type="Pfam" id="PF09637">
    <property type="entry name" value="Med18"/>
    <property type="match status" value="1"/>
</dbReference>
<proteinExistence type="inferred from homology"/>
<evidence type="ECO:0000256" key="2">
    <source>
        <dbReference type="ARBA" id="ARBA00009814"/>
    </source>
</evidence>
<dbReference type="InParanoid" id="A0A1Y2FG71"/>
<dbReference type="GO" id="GO:0003712">
    <property type="term" value="F:transcription coregulator activity"/>
    <property type="evidence" value="ECO:0007669"/>
    <property type="project" value="InterPro"/>
</dbReference>
<dbReference type="GO" id="GO:0070847">
    <property type="term" value="C:core mediator complex"/>
    <property type="evidence" value="ECO:0007669"/>
    <property type="project" value="TreeGrafter"/>
</dbReference>